<evidence type="ECO:0000313" key="5">
    <source>
        <dbReference type="EMBL" id="MBB6435266.1"/>
    </source>
</evidence>
<feature type="compositionally biased region" description="Low complexity" evidence="1">
    <location>
        <begin position="40"/>
        <end position="64"/>
    </location>
</feature>
<feature type="region of interest" description="Disordered" evidence="1">
    <location>
        <begin position="308"/>
        <end position="345"/>
    </location>
</feature>
<gene>
    <name evidence="5" type="ORF">HNQ79_001717</name>
</gene>
<keyword evidence="2" id="KW-1133">Transmembrane helix</keyword>
<sequence length="345" mass="35459">MAIPPPPPEQPWDRPRQPSPQVPHDTEIRQAPAVPHRPHGPQSAQAPQSSQDAQPPQDPTAPHAPHAPPPQAYGAPPFGAPAPGQPSYGQPSYGQSPYPQPSYGQPPYAAHPYGPPPAPPAANGLAVASLVTGIVCCVPPLGLILGLMALAQIKKRGDSGKGLAVTGIVLSSLSVVLVLVGLLTGGLNSLGDELRKGASGSNRSVEDLRIGQCFNTPDGSLEGTTYDVEVVGCDKPHDAEVFGTFDLADAKAYPGDEKISKVADQRCAIAEKSYTGGGAADVDSYYLMPDPRGWRLGDRGVTCVFGDESGDRLTGSLRGTGSGDSGGTGGADSTDGTDDVQGEEV</sequence>
<evidence type="ECO:0000256" key="1">
    <source>
        <dbReference type="SAM" id="MobiDB-lite"/>
    </source>
</evidence>
<dbReference type="EMBL" id="JACHEM010000003">
    <property type="protein sequence ID" value="MBB6435266.1"/>
    <property type="molecule type" value="Genomic_DNA"/>
</dbReference>
<dbReference type="InterPro" id="IPR026004">
    <property type="entry name" value="Septum_form"/>
</dbReference>
<evidence type="ECO:0000256" key="2">
    <source>
        <dbReference type="SAM" id="Phobius"/>
    </source>
</evidence>
<dbReference type="RefSeq" id="WP_185028595.1">
    <property type="nucleotide sequence ID" value="NZ_BNBN01000004.1"/>
</dbReference>
<dbReference type="Proteomes" id="UP000540423">
    <property type="component" value="Unassembled WGS sequence"/>
</dbReference>
<dbReference type="Pfam" id="PF13828">
    <property type="entry name" value="DUF4190"/>
    <property type="match status" value="1"/>
</dbReference>
<organism evidence="5 6">
    <name type="scientific">Streptomyces candidus</name>
    <dbReference type="NCBI Taxonomy" id="67283"/>
    <lineage>
        <taxon>Bacteria</taxon>
        <taxon>Bacillati</taxon>
        <taxon>Actinomycetota</taxon>
        <taxon>Actinomycetes</taxon>
        <taxon>Kitasatosporales</taxon>
        <taxon>Streptomycetaceae</taxon>
        <taxon>Streptomyces</taxon>
    </lineage>
</organism>
<keyword evidence="6" id="KW-1185">Reference proteome</keyword>
<accession>A0A7X0HD21</accession>
<feature type="compositionally biased region" description="Acidic residues" evidence="1">
    <location>
        <begin position="335"/>
        <end position="345"/>
    </location>
</feature>
<feature type="domain" description="Septum formation-related" evidence="4">
    <location>
        <begin position="211"/>
        <end position="303"/>
    </location>
</feature>
<dbReference type="AlphaFoldDB" id="A0A7X0HD21"/>
<proteinExistence type="predicted"/>
<reference evidence="5 6" key="1">
    <citation type="submission" date="2020-08" db="EMBL/GenBank/DDBJ databases">
        <title>Genomic Encyclopedia of Type Strains, Phase IV (KMG-IV): sequencing the most valuable type-strain genomes for metagenomic binning, comparative biology and taxonomic classification.</title>
        <authorList>
            <person name="Goeker M."/>
        </authorList>
    </citation>
    <scope>NUCLEOTIDE SEQUENCE [LARGE SCALE GENOMIC DNA]</scope>
    <source>
        <strain evidence="5 6">DSM 40141</strain>
    </source>
</reference>
<evidence type="ECO:0000313" key="6">
    <source>
        <dbReference type="Proteomes" id="UP000540423"/>
    </source>
</evidence>
<protein>
    <recommendedName>
        <fullName evidence="7">DUF4190 domain-containing protein</fullName>
    </recommendedName>
</protein>
<comment type="caution">
    <text evidence="5">The sequence shown here is derived from an EMBL/GenBank/DDBJ whole genome shotgun (WGS) entry which is preliminary data.</text>
</comment>
<feature type="compositionally biased region" description="Pro residues" evidence="1">
    <location>
        <begin position="1"/>
        <end position="10"/>
    </location>
</feature>
<keyword evidence="2" id="KW-0472">Membrane</keyword>
<feature type="domain" description="DUF4190" evidence="3">
    <location>
        <begin position="125"/>
        <end position="180"/>
    </location>
</feature>
<name>A0A7X0HD21_9ACTN</name>
<feature type="transmembrane region" description="Helical" evidence="2">
    <location>
        <begin position="125"/>
        <end position="151"/>
    </location>
</feature>
<feature type="region of interest" description="Disordered" evidence="1">
    <location>
        <begin position="1"/>
        <end position="115"/>
    </location>
</feature>
<evidence type="ECO:0000259" key="4">
    <source>
        <dbReference type="Pfam" id="PF13845"/>
    </source>
</evidence>
<evidence type="ECO:0008006" key="7">
    <source>
        <dbReference type="Google" id="ProtNLM"/>
    </source>
</evidence>
<evidence type="ECO:0000259" key="3">
    <source>
        <dbReference type="Pfam" id="PF13828"/>
    </source>
</evidence>
<dbReference type="InterPro" id="IPR025241">
    <property type="entry name" value="DUF4190"/>
</dbReference>
<feature type="compositionally biased region" description="Low complexity" evidence="1">
    <location>
        <begin position="85"/>
        <end position="112"/>
    </location>
</feature>
<feature type="transmembrane region" description="Helical" evidence="2">
    <location>
        <begin position="163"/>
        <end position="187"/>
    </location>
</feature>
<keyword evidence="2" id="KW-0812">Transmembrane</keyword>
<feature type="compositionally biased region" description="Gly residues" evidence="1">
    <location>
        <begin position="318"/>
        <end position="330"/>
    </location>
</feature>
<dbReference type="Pfam" id="PF13845">
    <property type="entry name" value="Septum_form"/>
    <property type="match status" value="1"/>
</dbReference>